<protein>
    <submittedName>
        <fullName evidence="2">Uncharacterized protein</fullName>
    </submittedName>
</protein>
<organism evidence="2 3">
    <name type="scientific">Trichogramma brassicae</name>
    <dbReference type="NCBI Taxonomy" id="86971"/>
    <lineage>
        <taxon>Eukaryota</taxon>
        <taxon>Metazoa</taxon>
        <taxon>Ecdysozoa</taxon>
        <taxon>Arthropoda</taxon>
        <taxon>Hexapoda</taxon>
        <taxon>Insecta</taxon>
        <taxon>Pterygota</taxon>
        <taxon>Neoptera</taxon>
        <taxon>Endopterygota</taxon>
        <taxon>Hymenoptera</taxon>
        <taxon>Apocrita</taxon>
        <taxon>Proctotrupomorpha</taxon>
        <taxon>Chalcidoidea</taxon>
        <taxon>Trichogrammatidae</taxon>
        <taxon>Trichogramma</taxon>
    </lineage>
</organism>
<keyword evidence="3" id="KW-1185">Reference proteome</keyword>
<gene>
    <name evidence="2" type="ORF">TBRA_LOCUS13112</name>
</gene>
<reference evidence="2 3" key="1">
    <citation type="submission" date="2020-02" db="EMBL/GenBank/DDBJ databases">
        <authorList>
            <person name="Ferguson B K."/>
        </authorList>
    </citation>
    <scope>NUCLEOTIDE SEQUENCE [LARGE SCALE GENOMIC DNA]</scope>
</reference>
<evidence type="ECO:0000313" key="2">
    <source>
        <dbReference type="EMBL" id="CAB0041444.1"/>
    </source>
</evidence>
<evidence type="ECO:0000313" key="3">
    <source>
        <dbReference type="Proteomes" id="UP000479190"/>
    </source>
</evidence>
<dbReference type="EMBL" id="CADCXV010001116">
    <property type="protein sequence ID" value="CAB0041444.1"/>
    <property type="molecule type" value="Genomic_DNA"/>
</dbReference>
<proteinExistence type="predicted"/>
<dbReference type="AlphaFoldDB" id="A0A6H5IVD0"/>
<name>A0A6H5IVD0_9HYME</name>
<evidence type="ECO:0000256" key="1">
    <source>
        <dbReference type="SAM" id="SignalP"/>
    </source>
</evidence>
<dbReference type="Proteomes" id="UP000479190">
    <property type="component" value="Unassembled WGS sequence"/>
</dbReference>
<accession>A0A6H5IVD0</accession>
<sequence length="374" mass="41180">MPERARRAKERGASSSARNWVSNTIALILVAAAASATRASCIEAAARVNVYDRAARENLHSIARSEAILYTIFLIYSRGHMERAPENRPPAADSAAAESSSTIDSSRLYARTLNLTMTEHYTGLLTYIAARKRERETIVQARSSAHQIKSSSASLEDDKRFARWPSDVPLCALCSTYIFRDNESVLSFDCSGSSATDPYCVQQVRIQTYTRKSGGGGLDYSRLRAGISRSALSAQLKNPHPSDSKNRRKSVPRLVAIRTLGVRAPECAAGMKGTNRDHEYAKSGVTTTIVDVRPLYKAPQMSSRSRSWVHRAASTFFATAPAGHIEYKFCVNPVNSGFMKLISTFGHLGFIITLSVGSRWSQMCACVWRIYFSG</sequence>
<feature type="signal peptide" evidence="1">
    <location>
        <begin position="1"/>
        <end position="39"/>
    </location>
</feature>
<feature type="chain" id="PRO_5026114000" evidence="1">
    <location>
        <begin position="40"/>
        <end position="374"/>
    </location>
</feature>
<keyword evidence="1" id="KW-0732">Signal</keyword>